<gene>
    <name evidence="1" type="ORF">NA56DRAFT_700748</name>
</gene>
<sequence length="261" mass="28646">MASSPHASAYFASRNGEVALLTKAKLYDRDAENSARTSLSIRELRGSHVPSAQQCNVACHVMQQSIPYKYAAMRRHICSPNFTSDGRPSEMPREGIRLMRIPTFTRILKTLGNNVFAHNSLSLAYLDTPEVKVWDLCISASGKSEGKPTTLTSSVDEIAPKSPFSWGNNAEGTTYYEFLLSHPERLKRINVAMTTQGVALPVLGMFPFSSLLETDANPSRAFIVDVAGGTVGERAKDTYLAAATSESVFFGSFAFEWYIAK</sequence>
<proteinExistence type="predicted"/>
<evidence type="ECO:0000313" key="2">
    <source>
        <dbReference type="Proteomes" id="UP000235672"/>
    </source>
</evidence>
<dbReference type="EMBL" id="KZ613473">
    <property type="protein sequence ID" value="PMD24267.1"/>
    <property type="molecule type" value="Genomic_DNA"/>
</dbReference>
<dbReference type="AlphaFoldDB" id="A0A2J6QDD5"/>
<evidence type="ECO:0000313" key="1">
    <source>
        <dbReference type="EMBL" id="PMD24267.1"/>
    </source>
</evidence>
<dbReference type="InterPro" id="IPR029063">
    <property type="entry name" value="SAM-dependent_MTases_sf"/>
</dbReference>
<accession>A0A2J6QDD5</accession>
<dbReference type="OrthoDB" id="1535081at2759"/>
<reference evidence="1 2" key="1">
    <citation type="submission" date="2016-05" db="EMBL/GenBank/DDBJ databases">
        <title>A degradative enzymes factory behind the ericoid mycorrhizal symbiosis.</title>
        <authorList>
            <consortium name="DOE Joint Genome Institute"/>
            <person name="Martino E."/>
            <person name="Morin E."/>
            <person name="Grelet G."/>
            <person name="Kuo A."/>
            <person name="Kohler A."/>
            <person name="Daghino S."/>
            <person name="Barry K."/>
            <person name="Choi C."/>
            <person name="Cichocki N."/>
            <person name="Clum A."/>
            <person name="Copeland A."/>
            <person name="Hainaut M."/>
            <person name="Haridas S."/>
            <person name="Labutti K."/>
            <person name="Lindquist E."/>
            <person name="Lipzen A."/>
            <person name="Khouja H.-R."/>
            <person name="Murat C."/>
            <person name="Ohm R."/>
            <person name="Olson A."/>
            <person name="Spatafora J."/>
            <person name="Veneault-Fourrey C."/>
            <person name="Henrissat B."/>
            <person name="Grigoriev I."/>
            <person name="Martin F."/>
            <person name="Perotto S."/>
        </authorList>
    </citation>
    <scope>NUCLEOTIDE SEQUENCE [LARGE SCALE GENOMIC DNA]</scope>
    <source>
        <strain evidence="1 2">UAMH 7357</strain>
    </source>
</reference>
<dbReference type="Gene3D" id="3.40.50.150">
    <property type="entry name" value="Vaccinia Virus protein VP39"/>
    <property type="match status" value="1"/>
</dbReference>
<dbReference type="Proteomes" id="UP000235672">
    <property type="component" value="Unassembled WGS sequence"/>
</dbReference>
<keyword evidence="2" id="KW-1185">Reference proteome</keyword>
<protein>
    <submittedName>
        <fullName evidence="1">Uncharacterized protein</fullName>
    </submittedName>
</protein>
<organism evidence="1 2">
    <name type="scientific">Hyaloscypha hepaticicola</name>
    <dbReference type="NCBI Taxonomy" id="2082293"/>
    <lineage>
        <taxon>Eukaryota</taxon>
        <taxon>Fungi</taxon>
        <taxon>Dikarya</taxon>
        <taxon>Ascomycota</taxon>
        <taxon>Pezizomycotina</taxon>
        <taxon>Leotiomycetes</taxon>
        <taxon>Helotiales</taxon>
        <taxon>Hyaloscyphaceae</taxon>
        <taxon>Hyaloscypha</taxon>
    </lineage>
</organism>
<name>A0A2J6QDD5_9HELO</name>